<dbReference type="InterPro" id="IPR036388">
    <property type="entry name" value="WH-like_DNA-bd_sf"/>
</dbReference>
<dbReference type="InterPro" id="IPR000524">
    <property type="entry name" value="Tscrpt_reg_HTH_GntR"/>
</dbReference>
<dbReference type="PANTHER" id="PTHR43537:SF39">
    <property type="entry name" value="HTH-TYPE TRANSCRIPTIONAL REGULATOR MCBR"/>
    <property type="match status" value="1"/>
</dbReference>
<dbReference type="Pfam" id="PF00392">
    <property type="entry name" value="GntR"/>
    <property type="match status" value="1"/>
</dbReference>
<feature type="domain" description="GntR C-terminal" evidence="5">
    <location>
        <begin position="90"/>
        <end position="214"/>
    </location>
</feature>
<dbReference type="InterPro" id="IPR036390">
    <property type="entry name" value="WH_DNA-bd_sf"/>
</dbReference>
<dbReference type="Proteomes" id="UP000215256">
    <property type="component" value="Chromosome 2"/>
</dbReference>
<accession>A0A248UCM8</accession>
<gene>
    <name evidence="6" type="ORF">CES85_5362</name>
</gene>
<organism evidence="6 7">
    <name type="scientific">Ochrobactrum quorumnocens</name>
    <dbReference type="NCBI Taxonomy" id="271865"/>
    <lineage>
        <taxon>Bacteria</taxon>
        <taxon>Pseudomonadati</taxon>
        <taxon>Pseudomonadota</taxon>
        <taxon>Alphaproteobacteria</taxon>
        <taxon>Hyphomicrobiales</taxon>
        <taxon>Brucellaceae</taxon>
        <taxon>Brucella/Ochrobactrum group</taxon>
        <taxon>Ochrobactrum</taxon>
    </lineage>
</organism>
<dbReference type="EMBL" id="CP022603">
    <property type="protein sequence ID" value="ASV84567.1"/>
    <property type="molecule type" value="Genomic_DNA"/>
</dbReference>
<dbReference type="InterPro" id="IPR008920">
    <property type="entry name" value="TF_FadR/GntR_C"/>
</dbReference>
<evidence type="ECO:0000313" key="6">
    <source>
        <dbReference type="EMBL" id="ASV84567.1"/>
    </source>
</evidence>
<evidence type="ECO:0000313" key="7">
    <source>
        <dbReference type="Proteomes" id="UP000215256"/>
    </source>
</evidence>
<dbReference type="SMART" id="SM00895">
    <property type="entry name" value="FCD"/>
    <property type="match status" value="1"/>
</dbReference>
<feature type="domain" description="HTH gntR-type" evidence="4">
    <location>
        <begin position="22"/>
        <end position="80"/>
    </location>
</feature>
<proteinExistence type="predicted"/>
<evidence type="ECO:0000256" key="3">
    <source>
        <dbReference type="ARBA" id="ARBA00023163"/>
    </source>
</evidence>
<evidence type="ECO:0000256" key="2">
    <source>
        <dbReference type="ARBA" id="ARBA00023125"/>
    </source>
</evidence>
<dbReference type="PANTHER" id="PTHR43537">
    <property type="entry name" value="TRANSCRIPTIONAL REGULATOR, GNTR FAMILY"/>
    <property type="match status" value="1"/>
</dbReference>
<evidence type="ECO:0000259" key="5">
    <source>
        <dbReference type="SMART" id="SM00895"/>
    </source>
</evidence>
<reference evidence="6 7" key="1">
    <citation type="submission" date="2017-07" db="EMBL/GenBank/DDBJ databases">
        <title>Phylogenetic study on the rhizospheric bacterium Ochrobactrum sp. A44.</title>
        <authorList>
            <person name="Krzyzanowska D.M."/>
            <person name="Ossowicki A."/>
            <person name="Rajewska M."/>
            <person name="Maciag T."/>
            <person name="Kaczynski Z."/>
            <person name="Czerwicka M."/>
            <person name="Jafra S."/>
        </authorList>
    </citation>
    <scope>NUCLEOTIDE SEQUENCE [LARGE SCALE GENOMIC DNA]</scope>
    <source>
        <strain evidence="6 7">A44</strain>
    </source>
</reference>
<dbReference type="SUPFAM" id="SSF46785">
    <property type="entry name" value="Winged helix' DNA-binding domain"/>
    <property type="match status" value="1"/>
</dbReference>
<evidence type="ECO:0000256" key="1">
    <source>
        <dbReference type="ARBA" id="ARBA00023015"/>
    </source>
</evidence>
<dbReference type="OrthoDB" id="9815654at2"/>
<keyword evidence="1" id="KW-0805">Transcription regulation</keyword>
<protein>
    <submittedName>
        <fullName evidence="6">Bacterial regulatory, gntR family protein</fullName>
    </submittedName>
</protein>
<dbReference type="GO" id="GO:0003677">
    <property type="term" value="F:DNA binding"/>
    <property type="evidence" value="ECO:0007669"/>
    <property type="project" value="UniProtKB-KW"/>
</dbReference>
<dbReference type="GO" id="GO:0003700">
    <property type="term" value="F:DNA-binding transcription factor activity"/>
    <property type="evidence" value="ECO:0007669"/>
    <property type="project" value="InterPro"/>
</dbReference>
<dbReference type="Gene3D" id="1.10.10.10">
    <property type="entry name" value="Winged helix-like DNA-binding domain superfamily/Winged helix DNA-binding domain"/>
    <property type="match status" value="1"/>
</dbReference>
<keyword evidence="2" id="KW-0238">DNA-binding</keyword>
<dbReference type="InterPro" id="IPR011711">
    <property type="entry name" value="GntR_C"/>
</dbReference>
<dbReference type="KEGG" id="och:CES85_5362"/>
<evidence type="ECO:0000259" key="4">
    <source>
        <dbReference type="SMART" id="SM00345"/>
    </source>
</evidence>
<keyword evidence="3" id="KW-0804">Transcription</keyword>
<dbReference type="AlphaFoldDB" id="A0A248UCM8"/>
<name>A0A248UCM8_9HYPH</name>
<dbReference type="SMART" id="SM00345">
    <property type="entry name" value="HTH_GNTR"/>
    <property type="match status" value="1"/>
</dbReference>
<dbReference type="SUPFAM" id="SSF48008">
    <property type="entry name" value="GntR ligand-binding domain-like"/>
    <property type="match status" value="1"/>
</dbReference>
<dbReference type="Pfam" id="PF07729">
    <property type="entry name" value="FCD"/>
    <property type="match status" value="1"/>
</dbReference>
<dbReference type="RefSeq" id="WP_095445260.1">
    <property type="nucleotide sequence ID" value="NZ_CP022603.1"/>
</dbReference>
<dbReference type="Gene3D" id="1.20.120.530">
    <property type="entry name" value="GntR ligand-binding domain-like"/>
    <property type="match status" value="1"/>
</dbReference>
<sequence length="230" mass="25746">MGAEKMQDTVSEGQASGLGDVAYREMKERLIRGDYKPGKKLTVRAVAEDLGFSSTPARDAINRLTGEGALVYSGPKTVIVPVLSEENLQEITLIRLALEGLAAQLAVNKVSHEDIEKLKNIQNKINNALDERAYETVLRHNKDFHFHIYNMAGMPRLLSMIEGAWLRVGPSLYDLYPEFAEEKYGVRNHQLAIDSLEEKDGVSLRAAFESDIRDGYRRLRQAARARSASK</sequence>